<sequence>MTDKQASKFKKVFIGMLLLIVGGFSLLILRPEMAKAAGGQNLTDANPAIIDNISVNKNTVSNGQNLQITVTFSEKKEDQIQPGDYIEIKLPPALVGYTATKTLMNNEGQALGTVYVSNGEAKIIFNNGIDGQTLQDVKGWFTFTVQAHATTNGTTSTTNGNTITHTVNTHWGVPNITPPKVSINSNHGTGQGTGGAPVKPSVDVNNQKFTKSGYMGTGGNVNWQISGVTPNGTGEISIVDNLSKGQTFNQNTFAFRIKDQYGNVTVLNYKQFQSELNGSIDVSSSTPQTVTFTFDADLLDGSAWEIDYRGMVSDHSIPSLSNSAKMTYNTTDGSKKSVQTSKTVSNTSISGGISGIIPKNGVVLQKVDDQGNNLQGATFELTGNGKTENATSDADGKITFTGLTNGKTYTISETQAPTGYEKINGTISVTIQNGEPKITYDGQTVTNKIMQITDKKTVGKATIKKTNSSGKALSGATFTLTNSKTGLQSNVTTDTNGDAVFDNLEPGNYTVQETQAPTGYQTDGTVYNLTVNNDGTVSSSDLKGSNGNYTVVDQTEASFSFKKANANNTKGLQGAVFQLQSLIYDPQTSEGTVVATATSNADGTVTFNNVPNGQYILVEIMAPDGYKVDTLGAGSVDVQNGKVTMLGMNNSTYAKVWTDEAYKGNFSFTKIASDTKKGLAGATFNLSGNGFEQKATSDSTGKVSFTNIPDGTYTLTETNAPSGYEKLTKTYQVTLKNGKATSNLPSNNELVDEKNQSSSSSSKSSSSSLSSSKSSSSSLVISSSSSKSSLSSLVSSSSNSKSSLSSLVSSSSSSKSSSSSLVSSSSSSKSSSSSLINSSSSSITASSSNSIIVPVVQSSSSSQTLTPVSSSSSKTSVPVMNSSSSTAALISTPVMNSSSSTAASIPTPVMSSSTSSQLLVPAPVESSSSSVNVISSSNETSTAPLAPVATPVQSSSSSAQGASSNADTSIGKQNGNSENGTGKGKSQGVLPQTGDQAEGVLAVIAGIVLVGIVGMIVYRKQQ</sequence>
<comment type="subcellular location">
    <subcellularLocation>
        <location evidence="1">Secreted</location>
        <location evidence="1">Cell wall</location>
    </subcellularLocation>
</comment>
<evidence type="ECO:0000256" key="4">
    <source>
        <dbReference type="ARBA" id="ARBA00022525"/>
    </source>
</evidence>
<evidence type="ECO:0000256" key="5">
    <source>
        <dbReference type="ARBA" id="ARBA00022729"/>
    </source>
</evidence>
<feature type="region of interest" description="Disordered" evidence="7">
    <location>
        <begin position="738"/>
        <end position="783"/>
    </location>
</feature>
<evidence type="ECO:0000256" key="1">
    <source>
        <dbReference type="ARBA" id="ARBA00004191"/>
    </source>
</evidence>
<dbReference type="InterPro" id="IPR011252">
    <property type="entry name" value="Fibrogen-bd_dom1"/>
</dbReference>
<reference evidence="10" key="1">
    <citation type="journal article" date="2021" name="PeerJ">
        <title>Extensive microbial diversity within the chicken gut microbiome revealed by metagenomics and culture.</title>
        <authorList>
            <person name="Gilroy R."/>
            <person name="Ravi A."/>
            <person name="Getino M."/>
            <person name="Pursley I."/>
            <person name="Horton D.L."/>
            <person name="Alikhan N.F."/>
            <person name="Baker D."/>
            <person name="Gharbi K."/>
            <person name="Hall N."/>
            <person name="Watson M."/>
            <person name="Adriaenssens E.M."/>
            <person name="Foster-Nyarko E."/>
            <person name="Jarju S."/>
            <person name="Secka A."/>
            <person name="Antonio M."/>
            <person name="Oren A."/>
            <person name="Chaudhuri R.R."/>
            <person name="La Ragione R."/>
            <person name="Hildebrand F."/>
            <person name="Pallen M.J."/>
        </authorList>
    </citation>
    <scope>NUCLEOTIDE SEQUENCE</scope>
    <source>
        <strain evidence="10">6627</strain>
    </source>
</reference>
<comment type="caution">
    <text evidence="10">The sequence shown here is derived from an EMBL/GenBank/DDBJ whole genome shotgun (WGS) entry which is preliminary data.</text>
</comment>
<dbReference type="AlphaFoldDB" id="A0A9D1UVW6"/>
<keyword evidence="5" id="KW-0732">Signal</keyword>
<dbReference type="EMBL" id="DXFP01000007">
    <property type="protein sequence ID" value="HIX01307.1"/>
    <property type="molecule type" value="Genomic_DNA"/>
</dbReference>
<dbReference type="PANTHER" id="PTHR36108">
    <property type="entry name" value="COLOSSIN-B-RELATED"/>
    <property type="match status" value="1"/>
</dbReference>
<name>A0A9D1UVW6_9LACO</name>
<feature type="compositionally biased region" description="Low complexity" evidence="7">
    <location>
        <begin position="757"/>
        <end position="783"/>
    </location>
</feature>
<feature type="region of interest" description="Disordered" evidence="7">
    <location>
        <begin position="929"/>
        <end position="991"/>
    </location>
</feature>
<dbReference type="GO" id="GO:0007155">
    <property type="term" value="P:cell adhesion"/>
    <property type="evidence" value="ECO:0007669"/>
    <property type="project" value="InterPro"/>
</dbReference>
<keyword evidence="8" id="KW-0472">Membrane</keyword>
<keyword evidence="3" id="KW-0134">Cell wall</keyword>
<dbReference type="InterPro" id="IPR008966">
    <property type="entry name" value="Adhesion_dom_sf"/>
</dbReference>
<dbReference type="Gene3D" id="2.60.40.740">
    <property type="match status" value="1"/>
</dbReference>
<feature type="compositionally biased region" description="Low complexity" evidence="7">
    <location>
        <begin position="953"/>
        <end position="964"/>
    </location>
</feature>
<dbReference type="SUPFAM" id="SSF49478">
    <property type="entry name" value="Cna protein B-type domain"/>
    <property type="match status" value="4"/>
</dbReference>
<keyword evidence="6" id="KW-0572">Peptidoglycan-anchor</keyword>
<protein>
    <submittedName>
        <fullName evidence="10">LPXTG cell wall anchor domain-containing protein</fullName>
    </submittedName>
</protein>
<evidence type="ECO:0000256" key="8">
    <source>
        <dbReference type="SAM" id="Phobius"/>
    </source>
</evidence>
<accession>A0A9D1UVW6</accession>
<keyword evidence="8" id="KW-1133">Transmembrane helix</keyword>
<dbReference type="SUPFAM" id="SSF49401">
    <property type="entry name" value="Bacterial adhesins"/>
    <property type="match status" value="2"/>
</dbReference>
<proteinExistence type="inferred from homology"/>
<reference evidence="10" key="2">
    <citation type="submission" date="2021-04" db="EMBL/GenBank/DDBJ databases">
        <authorList>
            <person name="Gilroy R."/>
        </authorList>
    </citation>
    <scope>NUCLEOTIDE SEQUENCE</scope>
    <source>
        <strain evidence="10">6627</strain>
    </source>
</reference>
<evidence type="ECO:0000259" key="9">
    <source>
        <dbReference type="Pfam" id="PF17802"/>
    </source>
</evidence>
<feature type="domain" description="SpaA-like prealbumin fold" evidence="9">
    <location>
        <begin position="558"/>
        <end position="650"/>
    </location>
</feature>
<dbReference type="Gene3D" id="2.60.40.1280">
    <property type="match status" value="1"/>
</dbReference>
<evidence type="ECO:0000256" key="6">
    <source>
        <dbReference type="ARBA" id="ARBA00023088"/>
    </source>
</evidence>
<evidence type="ECO:0000256" key="3">
    <source>
        <dbReference type="ARBA" id="ARBA00022512"/>
    </source>
</evidence>
<feature type="domain" description="SpaA-like prealbumin fold" evidence="9">
    <location>
        <begin position="664"/>
        <end position="742"/>
    </location>
</feature>
<feature type="region of interest" description="Disordered" evidence="7">
    <location>
        <begin position="809"/>
        <end position="834"/>
    </location>
</feature>
<feature type="transmembrane region" description="Helical" evidence="8">
    <location>
        <begin position="999"/>
        <end position="1018"/>
    </location>
</feature>
<keyword evidence="8" id="KW-0812">Transmembrane</keyword>
<feature type="domain" description="SpaA-like prealbumin fold" evidence="9">
    <location>
        <begin position="362"/>
        <end position="440"/>
    </location>
</feature>
<gene>
    <name evidence="10" type="ORF">H9861_00920</name>
</gene>
<dbReference type="InterPro" id="IPR041033">
    <property type="entry name" value="SpaA_PFL_dom_1"/>
</dbReference>
<evidence type="ECO:0000256" key="2">
    <source>
        <dbReference type="ARBA" id="ARBA00007257"/>
    </source>
</evidence>
<feature type="compositionally biased region" description="Polar residues" evidence="7">
    <location>
        <begin position="965"/>
        <end position="980"/>
    </location>
</feature>
<dbReference type="PANTHER" id="PTHR36108:SF13">
    <property type="entry name" value="COLOSSIN-B-RELATED"/>
    <property type="match status" value="1"/>
</dbReference>
<comment type="similarity">
    <text evidence="2">Belongs to the serine-aspartate repeat-containing protein (SDr) family.</text>
</comment>
<keyword evidence="4" id="KW-0964">Secreted</keyword>
<dbReference type="NCBIfam" id="TIGR01167">
    <property type="entry name" value="LPXTG_anchor"/>
    <property type="match status" value="1"/>
</dbReference>
<evidence type="ECO:0000313" key="10">
    <source>
        <dbReference type="EMBL" id="HIX01307.1"/>
    </source>
</evidence>
<evidence type="ECO:0000313" key="11">
    <source>
        <dbReference type="Proteomes" id="UP000823963"/>
    </source>
</evidence>
<feature type="compositionally biased region" description="Low complexity" evidence="7">
    <location>
        <begin position="929"/>
        <end position="942"/>
    </location>
</feature>
<dbReference type="InterPro" id="IPR013783">
    <property type="entry name" value="Ig-like_fold"/>
</dbReference>
<dbReference type="Gene3D" id="2.60.40.10">
    <property type="entry name" value="Immunoglobulins"/>
    <property type="match status" value="4"/>
</dbReference>
<dbReference type="Pfam" id="PF17802">
    <property type="entry name" value="SpaA"/>
    <property type="match status" value="4"/>
</dbReference>
<dbReference type="Proteomes" id="UP000823963">
    <property type="component" value="Unassembled WGS sequence"/>
</dbReference>
<evidence type="ECO:0000256" key="7">
    <source>
        <dbReference type="SAM" id="MobiDB-lite"/>
    </source>
</evidence>
<feature type="domain" description="SpaA-like prealbumin fold" evidence="9">
    <location>
        <begin position="459"/>
        <end position="537"/>
    </location>
</feature>
<organism evidence="10 11">
    <name type="scientific">Candidatus Ligilactobacillus excrementigallinarum</name>
    <dbReference type="NCBI Taxonomy" id="2838641"/>
    <lineage>
        <taxon>Bacteria</taxon>
        <taxon>Bacillati</taxon>
        <taxon>Bacillota</taxon>
        <taxon>Bacilli</taxon>
        <taxon>Lactobacillales</taxon>
        <taxon>Lactobacillaceae</taxon>
        <taxon>Ligilactobacillus</taxon>
    </lineage>
</organism>
<feature type="compositionally biased region" description="Polar residues" evidence="7">
    <location>
        <begin position="738"/>
        <end position="749"/>
    </location>
</feature>